<dbReference type="EMBL" id="CM000767">
    <property type="protein sequence ID" value="KXG23009.1"/>
    <property type="molecule type" value="Genomic_DNA"/>
</dbReference>
<evidence type="ECO:0000256" key="1">
    <source>
        <dbReference type="SAM" id="MobiDB-lite"/>
    </source>
</evidence>
<dbReference type="AlphaFoldDB" id="A0A1B6PBG5"/>
<feature type="compositionally biased region" description="Polar residues" evidence="1">
    <location>
        <begin position="45"/>
        <end position="57"/>
    </location>
</feature>
<evidence type="ECO:0000313" key="3">
    <source>
        <dbReference type="Proteomes" id="UP000000768"/>
    </source>
</evidence>
<gene>
    <name evidence="2" type="ORF">SORBI_3008G044200</name>
</gene>
<sequence>MVGMHEASMWTVGAGGEYRAATTAARPATALRPSVRTAPAEQTELRSTTPPKTSAGQSIAPPGPAVPVPERAHHSLEQWQPVRVVVVVVVSSSMCSRHDFDKTISGETIIHCLQLQADIKPDMLLPI</sequence>
<keyword evidence="3" id="KW-1185">Reference proteome</keyword>
<feature type="region of interest" description="Disordered" evidence="1">
    <location>
        <begin position="21"/>
        <end position="72"/>
    </location>
</feature>
<reference evidence="2" key="2">
    <citation type="submission" date="2017-02" db="EMBL/GenBank/DDBJ databases">
        <title>WGS assembly of Sorghum bicolor.</title>
        <authorList>
            <person name="Paterson A."/>
            <person name="Mullet J."/>
            <person name="Bowers J."/>
            <person name="Bruggmann R."/>
            <person name="Dubchak I."/>
            <person name="Grimwood J."/>
            <person name="Gundlach H."/>
            <person name="Haberer G."/>
            <person name="Hellsten U."/>
            <person name="Mitros T."/>
            <person name="Poliakov A."/>
            <person name="Schmutz J."/>
            <person name="Spannagl M."/>
            <person name="Tang H."/>
            <person name="Wang X."/>
            <person name="Wicker T."/>
            <person name="Bharti A."/>
            <person name="Chapman J."/>
            <person name="Feltus F."/>
            <person name="Gowik U."/>
            <person name="Grigoriev I."/>
            <person name="Lyons E."/>
            <person name="Maher C."/>
            <person name="Martis M."/>
            <person name="Narechania A."/>
            <person name="Otillar R."/>
            <person name="Penning B."/>
            <person name="Salamov A."/>
            <person name="Wang Y."/>
            <person name="Zhang L."/>
            <person name="Carpita N."/>
            <person name="Freeling M."/>
            <person name="Gingle A."/>
            <person name="Hash C."/>
            <person name="Keller B."/>
            <person name="Klein P."/>
            <person name="Kresovich S."/>
            <person name="Mccann M."/>
            <person name="Ming R."/>
            <person name="Peterson D."/>
            <person name="Rahman M."/>
            <person name="Ware D."/>
            <person name="Westhoff P."/>
            <person name="Mayer K."/>
            <person name="Messing J."/>
            <person name="Sims D."/>
            <person name="Jenkins J."/>
            <person name="Shu S."/>
            <person name="Rokhsar D."/>
        </authorList>
    </citation>
    <scope>NUCLEOTIDE SEQUENCE</scope>
</reference>
<protein>
    <submittedName>
        <fullName evidence="2">Uncharacterized protein</fullName>
    </submittedName>
</protein>
<dbReference type="Gramene" id="KXG23008">
    <property type="protein sequence ID" value="KXG23008"/>
    <property type="gene ID" value="SORBI_3008G044200"/>
</dbReference>
<dbReference type="InParanoid" id="A0A1B6PBG5"/>
<proteinExistence type="predicted"/>
<name>A0A1B6PBG5_SORBI</name>
<dbReference type="EMBL" id="CM000767">
    <property type="protein sequence ID" value="KXG23008.1"/>
    <property type="molecule type" value="Genomic_DNA"/>
</dbReference>
<organism evidence="2 3">
    <name type="scientific">Sorghum bicolor</name>
    <name type="common">Sorghum</name>
    <name type="synonym">Sorghum vulgare</name>
    <dbReference type="NCBI Taxonomy" id="4558"/>
    <lineage>
        <taxon>Eukaryota</taxon>
        <taxon>Viridiplantae</taxon>
        <taxon>Streptophyta</taxon>
        <taxon>Embryophyta</taxon>
        <taxon>Tracheophyta</taxon>
        <taxon>Spermatophyta</taxon>
        <taxon>Magnoliopsida</taxon>
        <taxon>Liliopsida</taxon>
        <taxon>Poales</taxon>
        <taxon>Poaceae</taxon>
        <taxon>PACMAD clade</taxon>
        <taxon>Panicoideae</taxon>
        <taxon>Andropogonodae</taxon>
        <taxon>Andropogoneae</taxon>
        <taxon>Sorghinae</taxon>
        <taxon>Sorghum</taxon>
    </lineage>
</organism>
<dbReference type="Gramene" id="KXG23009">
    <property type="protein sequence ID" value="KXG23009"/>
    <property type="gene ID" value="SORBI_3008G044200"/>
</dbReference>
<accession>A0A1B6PBG5</accession>
<dbReference type="Proteomes" id="UP000000768">
    <property type="component" value="Chromosome 8"/>
</dbReference>
<feature type="compositionally biased region" description="Low complexity" evidence="1">
    <location>
        <begin position="21"/>
        <end position="33"/>
    </location>
</feature>
<reference evidence="3" key="3">
    <citation type="journal article" date="2018" name="Plant J.">
        <title>The Sorghum bicolor reference genome: improved assembly, gene annotations, a transcriptome atlas, and signatures of genome organization.</title>
        <authorList>
            <person name="McCormick R.F."/>
            <person name="Truong S.K."/>
            <person name="Sreedasyam A."/>
            <person name="Jenkins J."/>
            <person name="Shu S."/>
            <person name="Sims D."/>
            <person name="Kennedy M."/>
            <person name="Amirebrahimi M."/>
            <person name="Weers B.D."/>
            <person name="McKinley B."/>
            <person name="Mattison A."/>
            <person name="Morishige D.T."/>
            <person name="Grimwood J."/>
            <person name="Schmutz J."/>
            <person name="Mullet J.E."/>
        </authorList>
    </citation>
    <scope>NUCLEOTIDE SEQUENCE [LARGE SCALE GENOMIC DNA]</scope>
    <source>
        <strain evidence="3">cv. BTx623</strain>
    </source>
</reference>
<evidence type="ECO:0000313" key="2">
    <source>
        <dbReference type="EMBL" id="KXG23008.1"/>
    </source>
</evidence>
<reference evidence="2 3" key="1">
    <citation type="journal article" date="2009" name="Nature">
        <title>The Sorghum bicolor genome and the diversification of grasses.</title>
        <authorList>
            <person name="Paterson A.H."/>
            <person name="Bowers J.E."/>
            <person name="Bruggmann R."/>
            <person name="Dubchak I."/>
            <person name="Grimwood J."/>
            <person name="Gundlach H."/>
            <person name="Haberer G."/>
            <person name="Hellsten U."/>
            <person name="Mitros T."/>
            <person name="Poliakov A."/>
            <person name="Schmutz J."/>
            <person name="Spannagl M."/>
            <person name="Tang H."/>
            <person name="Wang X."/>
            <person name="Wicker T."/>
            <person name="Bharti A.K."/>
            <person name="Chapman J."/>
            <person name="Feltus F.A."/>
            <person name="Gowik U."/>
            <person name="Grigoriev I.V."/>
            <person name="Lyons E."/>
            <person name="Maher C.A."/>
            <person name="Martis M."/>
            <person name="Narechania A."/>
            <person name="Otillar R.P."/>
            <person name="Penning B.W."/>
            <person name="Salamov A.A."/>
            <person name="Wang Y."/>
            <person name="Zhang L."/>
            <person name="Carpita N.C."/>
            <person name="Freeling M."/>
            <person name="Gingle A.R."/>
            <person name="Hash C.T."/>
            <person name="Keller B."/>
            <person name="Klein P."/>
            <person name="Kresovich S."/>
            <person name="McCann M.C."/>
            <person name="Ming R."/>
            <person name="Peterson D.G."/>
            <person name="Mehboob-ur-Rahman"/>
            <person name="Ware D."/>
            <person name="Westhoff P."/>
            <person name="Mayer K.F."/>
            <person name="Messing J."/>
            <person name="Rokhsar D.S."/>
        </authorList>
    </citation>
    <scope>NUCLEOTIDE SEQUENCE [LARGE SCALE GENOMIC DNA]</scope>
    <source>
        <strain evidence="3">cv. BTx623</strain>
    </source>
</reference>